<evidence type="ECO:0000313" key="5">
    <source>
        <dbReference type="Proteomes" id="UP000002280"/>
    </source>
</evidence>
<dbReference type="STRING" id="13616.ENSMODP00000007569"/>
<protein>
    <recommendedName>
        <fullName evidence="3">MH2 domain-containing protein</fullName>
    </recommendedName>
</protein>
<dbReference type="SMART" id="SM00524">
    <property type="entry name" value="DWB"/>
    <property type="match status" value="1"/>
</dbReference>
<dbReference type="PROSITE" id="PS51076">
    <property type="entry name" value="MH2"/>
    <property type="match status" value="1"/>
</dbReference>
<dbReference type="GO" id="GO:0071144">
    <property type="term" value="C:heteromeric SMAD protein complex"/>
    <property type="evidence" value="ECO:0000318"/>
    <property type="project" value="GO_Central"/>
</dbReference>
<dbReference type="GO" id="GO:0030509">
    <property type="term" value="P:BMP signaling pathway"/>
    <property type="evidence" value="ECO:0000318"/>
    <property type="project" value="GO_Central"/>
</dbReference>
<dbReference type="PANTHER" id="PTHR13703">
    <property type="entry name" value="SMAD"/>
    <property type="match status" value="1"/>
</dbReference>
<reference evidence="4 5" key="1">
    <citation type="journal article" date="2007" name="Nature">
        <title>Genome of the marsupial Monodelphis domestica reveals innovation in non-coding sequences.</title>
        <authorList>
            <person name="Mikkelsen T.S."/>
            <person name="Wakefield M.J."/>
            <person name="Aken B."/>
            <person name="Amemiya C.T."/>
            <person name="Chang J.L."/>
            <person name="Duke S."/>
            <person name="Garber M."/>
            <person name="Gentles A.J."/>
            <person name="Goodstadt L."/>
            <person name="Heger A."/>
            <person name="Jurka J."/>
            <person name="Kamal M."/>
            <person name="Mauceli E."/>
            <person name="Searle S.M."/>
            <person name="Sharpe T."/>
            <person name="Baker M.L."/>
            <person name="Batzer M.A."/>
            <person name="Benos P.V."/>
            <person name="Belov K."/>
            <person name="Clamp M."/>
            <person name="Cook A."/>
            <person name="Cuff J."/>
            <person name="Das R."/>
            <person name="Davidow L."/>
            <person name="Deakin J.E."/>
            <person name="Fazzari M.J."/>
            <person name="Glass J.L."/>
            <person name="Grabherr M."/>
            <person name="Greally J.M."/>
            <person name="Gu W."/>
            <person name="Hore T.A."/>
            <person name="Huttley G.A."/>
            <person name="Kleber M."/>
            <person name="Jirtle R.L."/>
            <person name="Koina E."/>
            <person name="Lee J.T."/>
            <person name="Mahony S."/>
            <person name="Marra M.A."/>
            <person name="Miller R.D."/>
            <person name="Nicholls R.D."/>
            <person name="Oda M."/>
            <person name="Papenfuss A.T."/>
            <person name="Parra Z.E."/>
            <person name="Pollock D.D."/>
            <person name="Ray D.A."/>
            <person name="Schein J.E."/>
            <person name="Speed T.P."/>
            <person name="Thompson K."/>
            <person name="VandeBerg J.L."/>
            <person name="Wade C.M."/>
            <person name="Walker J.A."/>
            <person name="Waters P.D."/>
            <person name="Webber C."/>
            <person name="Weidman J.R."/>
            <person name="Xie X."/>
            <person name="Zody M.C."/>
            <person name="Baldwin J."/>
            <person name="Abdouelleil A."/>
            <person name="Abdulkadir J."/>
            <person name="Abebe A."/>
            <person name="Abera B."/>
            <person name="Abreu J."/>
            <person name="Acer S.C."/>
            <person name="Aftuck L."/>
            <person name="Alexander A."/>
            <person name="An P."/>
            <person name="Anderson E."/>
            <person name="Anderson S."/>
            <person name="Arachi H."/>
            <person name="Azer M."/>
            <person name="Bachantsang P."/>
            <person name="Barry A."/>
            <person name="Bayul T."/>
            <person name="Berlin A."/>
            <person name="Bessette D."/>
            <person name="Bloom T."/>
            <person name="Bloom T."/>
            <person name="Boguslavskiy L."/>
            <person name="Bonnet C."/>
            <person name="Boukhgalter B."/>
            <person name="Bourzgui I."/>
            <person name="Brown A."/>
            <person name="Cahill P."/>
            <person name="Channer S."/>
            <person name="Cheshatsang Y."/>
            <person name="Chuda L."/>
            <person name="Citroen M."/>
            <person name="Collymore A."/>
            <person name="Cooke P."/>
            <person name="Costello M."/>
            <person name="D'Aco K."/>
            <person name="Daza R."/>
            <person name="De Haan G."/>
            <person name="DeGray S."/>
            <person name="DeMaso C."/>
            <person name="Dhargay N."/>
            <person name="Dooley K."/>
            <person name="Dooley E."/>
            <person name="Doricent M."/>
            <person name="Dorje P."/>
            <person name="Dorjee K."/>
            <person name="Dupes A."/>
            <person name="Elong R."/>
            <person name="Falk J."/>
            <person name="Farina A."/>
            <person name="Faro S."/>
            <person name="Ferguson D."/>
            <person name="Fisher S."/>
            <person name="Foley C.D."/>
            <person name="Franke A."/>
            <person name="Friedrich D."/>
            <person name="Gadbois L."/>
            <person name="Gearin G."/>
            <person name="Gearin C.R."/>
            <person name="Giannoukos G."/>
            <person name="Goode T."/>
            <person name="Graham J."/>
            <person name="Grandbois E."/>
            <person name="Grewal S."/>
            <person name="Gyaltsen K."/>
            <person name="Hafez N."/>
            <person name="Hagos B."/>
            <person name="Hall J."/>
            <person name="Henson C."/>
            <person name="Hollinger A."/>
            <person name="Honan T."/>
            <person name="Huard M.D."/>
            <person name="Hughes L."/>
            <person name="Hurhula B."/>
            <person name="Husby M.E."/>
            <person name="Kamat A."/>
            <person name="Kanga B."/>
            <person name="Kashin S."/>
            <person name="Khazanovich D."/>
            <person name="Kisner P."/>
            <person name="Lance K."/>
            <person name="Lara M."/>
            <person name="Lee W."/>
            <person name="Lennon N."/>
            <person name="Letendre F."/>
            <person name="LeVine R."/>
            <person name="Lipovsky A."/>
            <person name="Liu X."/>
            <person name="Liu J."/>
            <person name="Liu S."/>
            <person name="Lokyitsang T."/>
            <person name="Lokyitsang Y."/>
            <person name="Lubonja R."/>
            <person name="Lui A."/>
            <person name="MacDonald P."/>
            <person name="Magnisalis V."/>
            <person name="Maru K."/>
            <person name="Matthews C."/>
            <person name="McCusker W."/>
            <person name="McDonough S."/>
            <person name="Mehta T."/>
            <person name="Meldrim J."/>
            <person name="Meneus L."/>
            <person name="Mihai O."/>
            <person name="Mihalev A."/>
            <person name="Mihova T."/>
            <person name="Mittelman R."/>
            <person name="Mlenga V."/>
            <person name="Montmayeur A."/>
            <person name="Mulrain L."/>
            <person name="Navidi A."/>
            <person name="Naylor J."/>
            <person name="Negash T."/>
            <person name="Nguyen T."/>
            <person name="Nguyen N."/>
            <person name="Nicol R."/>
            <person name="Norbu C."/>
            <person name="Norbu N."/>
            <person name="Novod N."/>
            <person name="O'Neill B."/>
            <person name="Osman S."/>
            <person name="Markiewicz E."/>
            <person name="Oyono O.L."/>
            <person name="Patti C."/>
            <person name="Phunkhang P."/>
            <person name="Pierre F."/>
            <person name="Priest M."/>
            <person name="Raghuraman S."/>
            <person name="Rege F."/>
            <person name="Reyes R."/>
            <person name="Rise C."/>
            <person name="Rogov P."/>
            <person name="Ross K."/>
            <person name="Ryan E."/>
            <person name="Settipalli S."/>
            <person name="Shea T."/>
            <person name="Sherpa N."/>
            <person name="Shi L."/>
            <person name="Shih D."/>
            <person name="Sparrow T."/>
            <person name="Spaulding J."/>
            <person name="Stalker J."/>
            <person name="Stange-Thomann N."/>
            <person name="Stavropoulos S."/>
            <person name="Stone C."/>
            <person name="Strader C."/>
            <person name="Tesfaye S."/>
            <person name="Thomson T."/>
            <person name="Thoulutsang Y."/>
            <person name="Thoulutsang D."/>
            <person name="Topham K."/>
            <person name="Topping I."/>
            <person name="Tsamla T."/>
            <person name="Vassiliev H."/>
            <person name="Vo A."/>
            <person name="Wangchuk T."/>
            <person name="Wangdi T."/>
            <person name="Weiand M."/>
            <person name="Wilkinson J."/>
            <person name="Wilson A."/>
            <person name="Yadav S."/>
            <person name="Young G."/>
            <person name="Yu Q."/>
            <person name="Zembek L."/>
            <person name="Zhong D."/>
            <person name="Zimmer A."/>
            <person name="Zwirko Z."/>
            <person name="Jaffe D.B."/>
            <person name="Alvarez P."/>
            <person name="Brockman W."/>
            <person name="Butler J."/>
            <person name="Chin C."/>
            <person name="Gnerre S."/>
            <person name="MacCallum I."/>
            <person name="Graves J.A."/>
            <person name="Ponting C.P."/>
            <person name="Breen M."/>
            <person name="Samollow P.B."/>
            <person name="Lander E.S."/>
            <person name="Lindblad-Toh K."/>
        </authorList>
    </citation>
    <scope>NUCLEOTIDE SEQUENCE [LARGE SCALE GENOMIC DNA]</scope>
</reference>
<dbReference type="eggNOG" id="KOG3701">
    <property type="taxonomic scope" value="Eukaryota"/>
</dbReference>
<dbReference type="GO" id="GO:0070411">
    <property type="term" value="F:I-SMAD binding"/>
    <property type="evidence" value="ECO:0000318"/>
    <property type="project" value="GO_Central"/>
</dbReference>
<accession>F7F0M1</accession>
<feature type="domain" description="MH2" evidence="3">
    <location>
        <begin position="124"/>
        <end position="347"/>
    </location>
</feature>
<dbReference type="Proteomes" id="UP000002280">
    <property type="component" value="Chromosome X"/>
</dbReference>
<keyword evidence="1" id="KW-0805">Transcription regulation</keyword>
<dbReference type="Gene3D" id="2.60.200.10">
    <property type="match status" value="1"/>
</dbReference>
<dbReference type="Ensembl" id="ENSMODT00000007722.3">
    <property type="protein sequence ID" value="ENSMODP00000007569.3"/>
    <property type="gene ID" value="ENSMODG00000006108.3"/>
</dbReference>
<dbReference type="SUPFAM" id="SSF49879">
    <property type="entry name" value="SMAD/FHA domain"/>
    <property type="match status" value="1"/>
</dbReference>
<dbReference type="InterPro" id="IPR001132">
    <property type="entry name" value="SMAD_dom_Dwarfin-type"/>
</dbReference>
<dbReference type="InterPro" id="IPR017855">
    <property type="entry name" value="SMAD-like_dom_sf"/>
</dbReference>
<organism evidence="4 5">
    <name type="scientific">Monodelphis domestica</name>
    <name type="common">Gray short-tailed opossum</name>
    <dbReference type="NCBI Taxonomy" id="13616"/>
    <lineage>
        <taxon>Eukaryota</taxon>
        <taxon>Metazoa</taxon>
        <taxon>Chordata</taxon>
        <taxon>Craniata</taxon>
        <taxon>Vertebrata</taxon>
        <taxon>Euteleostomi</taxon>
        <taxon>Mammalia</taxon>
        <taxon>Metatheria</taxon>
        <taxon>Didelphimorphia</taxon>
        <taxon>Didelphidae</taxon>
        <taxon>Monodelphis</taxon>
    </lineage>
</organism>
<dbReference type="HOGENOM" id="CLU_026736_1_1_1"/>
<reference evidence="4" key="3">
    <citation type="submission" date="2025-09" db="UniProtKB">
        <authorList>
            <consortium name="Ensembl"/>
        </authorList>
    </citation>
    <scope>IDENTIFICATION</scope>
</reference>
<reference evidence="4" key="2">
    <citation type="submission" date="2025-08" db="UniProtKB">
        <authorList>
            <consortium name="Ensembl"/>
        </authorList>
    </citation>
    <scope>IDENTIFICATION</scope>
</reference>
<dbReference type="GO" id="GO:0009653">
    <property type="term" value="P:anatomical structure morphogenesis"/>
    <property type="evidence" value="ECO:0000318"/>
    <property type="project" value="GO_Central"/>
</dbReference>
<dbReference type="FunFam" id="2.60.200.10:FF:000002">
    <property type="entry name" value="Mothers against decapentaplegic homolog"/>
    <property type="match status" value="1"/>
</dbReference>
<dbReference type="PANTHER" id="PTHR13703:SF68">
    <property type="entry name" value="MOTHERS AGAINST DECAPENTAPLEGIC HOMOLOG"/>
    <property type="match status" value="1"/>
</dbReference>
<evidence type="ECO:0000259" key="3">
    <source>
        <dbReference type="PROSITE" id="PS51076"/>
    </source>
</evidence>
<keyword evidence="2" id="KW-0804">Transcription</keyword>
<dbReference type="Pfam" id="PF03166">
    <property type="entry name" value="MH2"/>
    <property type="match status" value="1"/>
</dbReference>
<dbReference type="AlphaFoldDB" id="F7F0M1"/>
<sequence>MLNPSRSKTTRTRVFANFPVASTSQPARVLMGCHNDGLLQIASGPGPQQQQNEFTLQPSTWQQNSAATWMGSRPAEYIPNLPYHHNSFPQPLLHMPPYPEQFQLVPSQAPSQPLHCTRPPLEYWCSIAYFERNIQVGETLKFLSSCPIVTVDGYMDPSGGDHFCLGRLRNIYRTRAIEKTRMLVGKGVQLECKGEGDVWVKCLSDHPLFVQSYYLDREAGRAPGEAIHKIYPSAHIKVFDIQQCHYEMQYQVAMAQAAAATQIAPGAGNVPGMRGRGVPVLGPLAAARIRSDDLYHLCLLRMSLVKGWGPEYSRDSIKQTPCWIEIHLHRALQLLDEIFQPQQAYSF</sequence>
<dbReference type="GeneID" id="100024114"/>
<dbReference type="InterPro" id="IPR008984">
    <property type="entry name" value="SMAD_FHA_dom_sf"/>
</dbReference>
<dbReference type="GeneTree" id="ENSGT00940000168575"/>
<dbReference type="GO" id="GO:0000978">
    <property type="term" value="F:RNA polymerase II cis-regulatory region sequence-specific DNA binding"/>
    <property type="evidence" value="ECO:0000318"/>
    <property type="project" value="GO_Central"/>
</dbReference>
<proteinExistence type="predicted"/>
<evidence type="ECO:0000256" key="1">
    <source>
        <dbReference type="ARBA" id="ARBA00023015"/>
    </source>
</evidence>
<dbReference type="Bgee" id="ENSMODG00000006108">
    <property type="expression patterns" value="Expressed in spermatid and 18 other cell types or tissues"/>
</dbReference>
<dbReference type="GO" id="GO:0000981">
    <property type="term" value="F:DNA-binding transcription factor activity, RNA polymerase II-specific"/>
    <property type="evidence" value="ECO:0000318"/>
    <property type="project" value="GO_Central"/>
</dbReference>
<dbReference type="RefSeq" id="XP_056664880.1">
    <property type="nucleotide sequence ID" value="XM_056808902.1"/>
</dbReference>
<evidence type="ECO:0000313" key="4">
    <source>
        <dbReference type="Ensembl" id="ENSMODP00000007569.3"/>
    </source>
</evidence>
<name>F7F0M1_MONDO</name>
<dbReference type="GO" id="GO:0006357">
    <property type="term" value="P:regulation of transcription by RNA polymerase II"/>
    <property type="evidence" value="ECO:0000318"/>
    <property type="project" value="GO_Central"/>
</dbReference>
<dbReference type="GO" id="GO:0060395">
    <property type="term" value="P:SMAD protein signal transduction"/>
    <property type="evidence" value="ECO:0000318"/>
    <property type="project" value="GO_Central"/>
</dbReference>
<dbReference type="GO" id="GO:0030154">
    <property type="term" value="P:cell differentiation"/>
    <property type="evidence" value="ECO:0000318"/>
    <property type="project" value="GO_Central"/>
</dbReference>
<dbReference type="InParanoid" id="F7F0M1"/>
<evidence type="ECO:0000256" key="2">
    <source>
        <dbReference type="ARBA" id="ARBA00023163"/>
    </source>
</evidence>
<dbReference type="InterPro" id="IPR013790">
    <property type="entry name" value="Dwarfin"/>
</dbReference>
<keyword evidence="5" id="KW-1185">Reference proteome</keyword>
<gene>
    <name evidence="4" type="primary">LOC100024114</name>
</gene>